<keyword evidence="1" id="KW-1133">Transmembrane helix</keyword>
<feature type="transmembrane region" description="Helical" evidence="1">
    <location>
        <begin position="6"/>
        <end position="26"/>
    </location>
</feature>
<evidence type="ECO:0000313" key="4">
    <source>
        <dbReference type="Proteomes" id="UP000826725"/>
    </source>
</evidence>
<proteinExistence type="predicted"/>
<protein>
    <recommendedName>
        <fullName evidence="2">NIF system FeS cluster assembly NifU N-terminal domain-containing protein</fullName>
    </recommendedName>
</protein>
<dbReference type="Pfam" id="PF01592">
    <property type="entry name" value="NifU_N"/>
    <property type="match status" value="1"/>
</dbReference>
<dbReference type="Proteomes" id="UP000826725">
    <property type="component" value="Chromosome"/>
</dbReference>
<evidence type="ECO:0000313" key="3">
    <source>
        <dbReference type="EMBL" id="BCL59504.1"/>
    </source>
</evidence>
<dbReference type="GO" id="GO:0005506">
    <property type="term" value="F:iron ion binding"/>
    <property type="evidence" value="ECO:0007669"/>
    <property type="project" value="InterPro"/>
</dbReference>
<keyword evidence="4" id="KW-1185">Reference proteome</keyword>
<dbReference type="CDD" id="cd06664">
    <property type="entry name" value="IscU_like"/>
    <property type="match status" value="1"/>
</dbReference>
<evidence type="ECO:0000259" key="2">
    <source>
        <dbReference type="Pfam" id="PF01592"/>
    </source>
</evidence>
<dbReference type="RefSeq" id="WP_228855729.1">
    <property type="nucleotide sequence ID" value="NZ_AP024086.1"/>
</dbReference>
<sequence>MTVFTGIIAFLVLFVIGLTWFFIYYFGNPVIDEPEGIAKVVGNCGDTMEIGLRIREGRVLDSHHWTNGCSFSRHCVEAAARLARNKTVEELAEVNMVTIMEEVGQLPETHLHCAQLAEITLRRSVEDYYARFNRGQGRSPADGNG</sequence>
<reference evidence="3" key="1">
    <citation type="submission" date="2020-09" db="EMBL/GenBank/DDBJ databases">
        <title>Desulfogranum mesoprofundum gen. nov., sp. nov., a novel mesophilic, sulfate-reducing chemolithoautotroph isolated from a deep-sea hydrothermal vent chimney in the Suiyo Seamount.</title>
        <authorList>
            <person name="Hashimoto Y."/>
            <person name="Nakagawa S."/>
        </authorList>
    </citation>
    <scope>NUCLEOTIDE SEQUENCE</scope>
    <source>
        <strain evidence="3">KT2</strain>
    </source>
</reference>
<keyword evidence="1" id="KW-0472">Membrane</keyword>
<evidence type="ECO:0000256" key="1">
    <source>
        <dbReference type="SAM" id="Phobius"/>
    </source>
</evidence>
<organism evidence="3 4">
    <name type="scientific">Desulfomarina profundi</name>
    <dbReference type="NCBI Taxonomy" id="2772557"/>
    <lineage>
        <taxon>Bacteria</taxon>
        <taxon>Pseudomonadati</taxon>
        <taxon>Thermodesulfobacteriota</taxon>
        <taxon>Desulfobulbia</taxon>
        <taxon>Desulfobulbales</taxon>
        <taxon>Desulfobulbaceae</taxon>
        <taxon>Desulfomarina</taxon>
    </lineage>
</organism>
<dbReference type="GO" id="GO:0051536">
    <property type="term" value="F:iron-sulfur cluster binding"/>
    <property type="evidence" value="ECO:0007669"/>
    <property type="project" value="InterPro"/>
</dbReference>
<dbReference type="KEGG" id="dbk:DGMP_01970"/>
<accession>A0A8D5FJU8</accession>
<dbReference type="GO" id="GO:0016226">
    <property type="term" value="P:iron-sulfur cluster assembly"/>
    <property type="evidence" value="ECO:0007669"/>
    <property type="project" value="InterPro"/>
</dbReference>
<gene>
    <name evidence="3" type="ORF">DGMP_01970</name>
</gene>
<dbReference type="AlphaFoldDB" id="A0A8D5FJU8"/>
<feature type="domain" description="NIF system FeS cluster assembly NifU N-terminal" evidence="2">
    <location>
        <begin position="43"/>
        <end position="131"/>
    </location>
</feature>
<name>A0A8D5FJU8_9BACT</name>
<dbReference type="EMBL" id="AP024086">
    <property type="protein sequence ID" value="BCL59504.1"/>
    <property type="molecule type" value="Genomic_DNA"/>
</dbReference>
<dbReference type="InterPro" id="IPR002871">
    <property type="entry name" value="NIF_FeS_clus_asmbl_NifU_N"/>
</dbReference>
<dbReference type="PANTHER" id="PTHR10093">
    <property type="entry name" value="IRON-SULFUR CLUSTER ASSEMBLY ENZYME NIFU HOMOLOG"/>
    <property type="match status" value="1"/>
</dbReference>
<keyword evidence="1" id="KW-0812">Transmembrane</keyword>